<dbReference type="InterPro" id="IPR059177">
    <property type="entry name" value="GH29D-like_dom"/>
</dbReference>
<dbReference type="InterPro" id="IPR025705">
    <property type="entry name" value="Beta_hexosaminidase_sua/sub"/>
</dbReference>
<keyword evidence="4" id="KW-0378">Hydrolase</keyword>
<dbReference type="EMBL" id="SGXA01000002">
    <property type="protein sequence ID" value="RZS71736.1"/>
    <property type="molecule type" value="Genomic_DNA"/>
</dbReference>
<dbReference type="GO" id="GO:0005975">
    <property type="term" value="P:carbohydrate metabolic process"/>
    <property type="evidence" value="ECO:0007669"/>
    <property type="project" value="InterPro"/>
</dbReference>
<gene>
    <name evidence="11" type="ORF">EV199_3644</name>
</gene>
<dbReference type="CDD" id="cd06563">
    <property type="entry name" value="GH20_chitobiase-like"/>
    <property type="match status" value="1"/>
</dbReference>
<feature type="domain" description="Glycoside hydrolase family 20 catalytic" evidence="8">
    <location>
        <begin position="150"/>
        <end position="496"/>
    </location>
</feature>
<sequence length="753" mass="84654">MKKLFVLPFLMVSVFQVFARQQPIQPALIPVPVKATYGQGFSVISKQTAIDAGSELKYEAALLNELIKRNLGYTLPVIEHTNRMSVKLRIDTLLVKEPEGYLLESNGNLNITAHDGAGLIHGIQTLRQLWVLQEGTLKIPVANIQDYPRFSYRGMHLDVCRHFFSLDFIKQYIDLLSLYKFNTFHWHLTDDQGWRIEIKKYPKLQTVAAWRDETMIGHKKELPHSFDGKRYGGYYTQEQIKEIVQYATERHITVIPEIEMPGHAQAALAAYPALGCTGGPYKTATFWGIFDEVFCAGKDSTFTFLQDVLDEVLTLFPSQYIHIGGDECPKTRWKACPHCQKRIKEENLSNEDELQSYFVGRIAKYVQSKGRRVIGWDEILEGGLAKGATVMSWRGTGGAVEAARMNHDAIMTTEDEYYFDHYQSLYPSEPVAAGGYTSLKDVYNYQPLPDSIDASLLPHIKGVQGQLWSEYLPTAQQASYMLLPRAIALAEAGWSQSANLNYDDFLLRVRKQDATLKRIGLTMANNFDEITFTTDKVLRGSLSFHLHSSFREAEIRYTSDGSFPDKSSRVYSGLVQTGGRNGVIRAQLFRNGMPWGRIFELPYSINKATGADITVSGLPAGTSASRLMNGLSGTHRYNDNQWVRFTNNFEAILDLGSSQSISKFGANVLNYAWQRMWPPVSLDFYVSDNGTDYTKITSLASFPVNGINKARATVKPVNARYVKISGRHPGIIPAGKYGAGSTALMMIDEFILE</sequence>
<protein>
    <recommendedName>
        <fullName evidence="3">beta-N-acetylhexosaminidase</fullName>
        <ecNumber evidence="3">3.2.1.52</ecNumber>
    </recommendedName>
</protein>
<name>A0A4Q7MSE7_9BACT</name>
<feature type="chain" id="PRO_5020696227" description="beta-N-acetylhexosaminidase" evidence="7">
    <location>
        <begin position="20"/>
        <end position="753"/>
    </location>
</feature>
<evidence type="ECO:0000256" key="5">
    <source>
        <dbReference type="ARBA" id="ARBA00023295"/>
    </source>
</evidence>
<dbReference type="Pfam" id="PF13290">
    <property type="entry name" value="CHB_HEX_C_1"/>
    <property type="match status" value="1"/>
</dbReference>
<evidence type="ECO:0000313" key="11">
    <source>
        <dbReference type="EMBL" id="RZS71736.1"/>
    </source>
</evidence>
<dbReference type="EC" id="3.2.1.52" evidence="3"/>
<organism evidence="11 12">
    <name type="scientific">Pseudobacter ginsenosidimutans</name>
    <dbReference type="NCBI Taxonomy" id="661488"/>
    <lineage>
        <taxon>Bacteria</taxon>
        <taxon>Pseudomonadati</taxon>
        <taxon>Bacteroidota</taxon>
        <taxon>Chitinophagia</taxon>
        <taxon>Chitinophagales</taxon>
        <taxon>Chitinophagaceae</taxon>
        <taxon>Pseudobacter</taxon>
    </lineage>
</organism>
<dbReference type="Pfam" id="PF02838">
    <property type="entry name" value="Glyco_hydro_20b"/>
    <property type="match status" value="1"/>
</dbReference>
<feature type="signal peptide" evidence="7">
    <location>
        <begin position="1"/>
        <end position="19"/>
    </location>
</feature>
<feature type="active site" description="Proton donor" evidence="6">
    <location>
        <position position="327"/>
    </location>
</feature>
<evidence type="ECO:0000256" key="3">
    <source>
        <dbReference type="ARBA" id="ARBA00012663"/>
    </source>
</evidence>
<evidence type="ECO:0000256" key="6">
    <source>
        <dbReference type="PIRSR" id="PIRSR625705-1"/>
    </source>
</evidence>
<accession>A0A4Q7MSE7</accession>
<dbReference type="InterPro" id="IPR015883">
    <property type="entry name" value="Glyco_hydro_20_cat"/>
</dbReference>
<dbReference type="GO" id="GO:0030203">
    <property type="term" value="P:glycosaminoglycan metabolic process"/>
    <property type="evidence" value="ECO:0007669"/>
    <property type="project" value="TreeGrafter"/>
</dbReference>
<feature type="domain" description="Beta-hexosaminidase bacterial type N-terminal" evidence="9">
    <location>
        <begin position="25"/>
        <end position="147"/>
    </location>
</feature>
<dbReference type="Gene3D" id="2.60.120.260">
    <property type="entry name" value="Galactose-binding domain-like"/>
    <property type="match status" value="1"/>
</dbReference>
<dbReference type="AlphaFoldDB" id="A0A4Q7MSE7"/>
<keyword evidence="5" id="KW-0326">Glycosidase</keyword>
<feature type="domain" description="GH29D-like beta-sandwich" evidence="10">
    <location>
        <begin position="543"/>
        <end position="594"/>
    </location>
</feature>
<comment type="caution">
    <text evidence="11">The sequence shown here is derived from an EMBL/GenBank/DDBJ whole genome shotgun (WGS) entry which is preliminary data.</text>
</comment>
<evidence type="ECO:0000256" key="2">
    <source>
        <dbReference type="ARBA" id="ARBA00006285"/>
    </source>
</evidence>
<evidence type="ECO:0000313" key="12">
    <source>
        <dbReference type="Proteomes" id="UP000293874"/>
    </source>
</evidence>
<evidence type="ECO:0000259" key="9">
    <source>
        <dbReference type="Pfam" id="PF02838"/>
    </source>
</evidence>
<dbReference type="SUPFAM" id="SSF55545">
    <property type="entry name" value="beta-N-acetylhexosaminidase-like domain"/>
    <property type="match status" value="1"/>
</dbReference>
<evidence type="ECO:0000259" key="8">
    <source>
        <dbReference type="Pfam" id="PF00728"/>
    </source>
</evidence>
<keyword evidence="7" id="KW-0732">Signal</keyword>
<dbReference type="GO" id="GO:0004563">
    <property type="term" value="F:beta-N-acetylhexosaminidase activity"/>
    <property type="evidence" value="ECO:0007669"/>
    <property type="project" value="UniProtKB-EC"/>
</dbReference>
<dbReference type="InterPro" id="IPR008979">
    <property type="entry name" value="Galactose-bd-like_sf"/>
</dbReference>
<dbReference type="GO" id="GO:0016020">
    <property type="term" value="C:membrane"/>
    <property type="evidence" value="ECO:0007669"/>
    <property type="project" value="TreeGrafter"/>
</dbReference>
<dbReference type="Proteomes" id="UP000293874">
    <property type="component" value="Unassembled WGS sequence"/>
</dbReference>
<dbReference type="InterPro" id="IPR017853">
    <property type="entry name" value="GH"/>
</dbReference>
<comment type="catalytic activity">
    <reaction evidence="1">
        <text>Hydrolysis of terminal non-reducing N-acetyl-D-hexosamine residues in N-acetyl-beta-D-hexosaminides.</text>
        <dbReference type="EC" id="3.2.1.52"/>
    </reaction>
</comment>
<dbReference type="RefSeq" id="WP_130542210.1">
    <property type="nucleotide sequence ID" value="NZ_CP042431.1"/>
</dbReference>
<dbReference type="OrthoDB" id="726159at2"/>
<reference evidence="11 12" key="1">
    <citation type="submission" date="2019-02" db="EMBL/GenBank/DDBJ databases">
        <title>Genomic Encyclopedia of Type Strains, Phase IV (KMG-IV): sequencing the most valuable type-strain genomes for metagenomic binning, comparative biology and taxonomic classification.</title>
        <authorList>
            <person name="Goeker M."/>
        </authorList>
    </citation>
    <scope>NUCLEOTIDE SEQUENCE [LARGE SCALE GENOMIC DNA]</scope>
    <source>
        <strain evidence="11 12">DSM 18116</strain>
    </source>
</reference>
<dbReference type="SUPFAM" id="SSF49785">
    <property type="entry name" value="Galactose-binding domain-like"/>
    <property type="match status" value="1"/>
</dbReference>
<dbReference type="PRINTS" id="PR00738">
    <property type="entry name" value="GLHYDRLASE20"/>
</dbReference>
<dbReference type="Pfam" id="PF00728">
    <property type="entry name" value="Glyco_hydro_20"/>
    <property type="match status" value="1"/>
</dbReference>
<dbReference type="Gene3D" id="3.30.379.10">
    <property type="entry name" value="Chitobiase/beta-hexosaminidase domain 2-like"/>
    <property type="match status" value="1"/>
</dbReference>
<evidence type="ECO:0000256" key="4">
    <source>
        <dbReference type="ARBA" id="ARBA00022801"/>
    </source>
</evidence>
<evidence type="ECO:0000256" key="7">
    <source>
        <dbReference type="SAM" id="SignalP"/>
    </source>
</evidence>
<evidence type="ECO:0000259" key="10">
    <source>
        <dbReference type="Pfam" id="PF13290"/>
    </source>
</evidence>
<evidence type="ECO:0000256" key="1">
    <source>
        <dbReference type="ARBA" id="ARBA00001231"/>
    </source>
</evidence>
<dbReference type="Gene3D" id="3.20.20.80">
    <property type="entry name" value="Glycosidases"/>
    <property type="match status" value="1"/>
</dbReference>
<comment type="similarity">
    <text evidence="2">Belongs to the glycosyl hydrolase 20 family.</text>
</comment>
<keyword evidence="12" id="KW-1185">Reference proteome</keyword>
<dbReference type="InterPro" id="IPR029018">
    <property type="entry name" value="Hex-like_dom2"/>
</dbReference>
<proteinExistence type="inferred from homology"/>
<dbReference type="PANTHER" id="PTHR22600">
    <property type="entry name" value="BETA-HEXOSAMINIDASE"/>
    <property type="match status" value="1"/>
</dbReference>
<dbReference type="SUPFAM" id="SSF51445">
    <property type="entry name" value="(Trans)glycosidases"/>
    <property type="match status" value="1"/>
</dbReference>
<dbReference type="InterPro" id="IPR015882">
    <property type="entry name" value="HEX_bac_N"/>
</dbReference>
<dbReference type="PANTHER" id="PTHR22600:SF57">
    <property type="entry name" value="BETA-N-ACETYLHEXOSAMINIDASE"/>
    <property type="match status" value="1"/>
</dbReference>